<feature type="domain" description="Cytochrome c" evidence="8">
    <location>
        <begin position="21"/>
        <end position="107"/>
    </location>
</feature>
<dbReference type="GO" id="GO:0009055">
    <property type="term" value="F:electron transfer activity"/>
    <property type="evidence" value="ECO:0007669"/>
    <property type="project" value="InterPro"/>
</dbReference>
<dbReference type="InterPro" id="IPR009056">
    <property type="entry name" value="Cyt_c-like_dom"/>
</dbReference>
<evidence type="ECO:0000256" key="1">
    <source>
        <dbReference type="ARBA" id="ARBA00022448"/>
    </source>
</evidence>
<dbReference type="GO" id="GO:0005506">
    <property type="term" value="F:iron ion binding"/>
    <property type="evidence" value="ECO:0007669"/>
    <property type="project" value="InterPro"/>
</dbReference>
<dbReference type="Proteomes" id="UP000033618">
    <property type="component" value="Unassembled WGS sequence"/>
</dbReference>
<dbReference type="EMBL" id="LAQU01000003">
    <property type="protein sequence ID" value="KKB64802.1"/>
    <property type="molecule type" value="Genomic_DNA"/>
</dbReference>
<protein>
    <recommendedName>
        <fullName evidence="8">Cytochrome c domain-containing protein</fullName>
    </recommendedName>
</protein>
<evidence type="ECO:0000256" key="7">
    <source>
        <dbReference type="SAM" id="SignalP"/>
    </source>
</evidence>
<evidence type="ECO:0000256" key="5">
    <source>
        <dbReference type="ARBA" id="ARBA00023004"/>
    </source>
</evidence>
<feature type="binding site" description="covalent" evidence="6">
    <location>
        <position position="85"/>
    </location>
    <ligand>
        <name>heme c</name>
        <dbReference type="ChEBI" id="CHEBI:61717"/>
    </ligand>
</feature>
<dbReference type="STRING" id="28092.WM40_04770"/>
<dbReference type="SMR" id="A0A0F5K5I7"/>
<dbReference type="AlphaFoldDB" id="A0A0F5K5I7"/>
<keyword evidence="10" id="KW-1185">Reference proteome</keyword>
<dbReference type="PRINTS" id="PR00606">
    <property type="entry name" value="CYTCHROMECID"/>
</dbReference>
<evidence type="ECO:0000313" key="9">
    <source>
        <dbReference type="EMBL" id="KKB64802.1"/>
    </source>
</evidence>
<feature type="chain" id="PRO_5002490472" description="Cytochrome c domain-containing protein" evidence="7">
    <location>
        <begin position="21"/>
        <end position="110"/>
    </location>
</feature>
<organism evidence="9 10">
    <name type="scientific">Robbsia andropogonis</name>
    <dbReference type="NCBI Taxonomy" id="28092"/>
    <lineage>
        <taxon>Bacteria</taxon>
        <taxon>Pseudomonadati</taxon>
        <taxon>Pseudomonadota</taxon>
        <taxon>Betaproteobacteria</taxon>
        <taxon>Burkholderiales</taxon>
        <taxon>Burkholderiaceae</taxon>
        <taxon>Robbsia</taxon>
    </lineage>
</organism>
<keyword evidence="4" id="KW-0249">Electron transport</keyword>
<keyword evidence="3 6" id="KW-0479">Metal-binding</keyword>
<gene>
    <name evidence="9" type="ORF">WM40_04770</name>
</gene>
<comment type="caution">
    <text evidence="9">The sequence shown here is derived from an EMBL/GenBank/DDBJ whole genome shotgun (WGS) entry which is preliminary data.</text>
</comment>
<evidence type="ECO:0000256" key="2">
    <source>
        <dbReference type="ARBA" id="ARBA00022617"/>
    </source>
</evidence>
<comment type="PTM">
    <text evidence="6">Binds 1 heme c group covalently per subunit.</text>
</comment>
<evidence type="ECO:0000259" key="8">
    <source>
        <dbReference type="PROSITE" id="PS51007"/>
    </source>
</evidence>
<dbReference type="InterPro" id="IPR036909">
    <property type="entry name" value="Cyt_c-like_dom_sf"/>
</dbReference>
<dbReference type="PROSITE" id="PS51007">
    <property type="entry name" value="CYTC"/>
    <property type="match status" value="1"/>
</dbReference>
<dbReference type="Pfam" id="PF00034">
    <property type="entry name" value="Cytochrom_C"/>
    <property type="match status" value="1"/>
</dbReference>
<reference evidence="9 10" key="1">
    <citation type="submission" date="2015-03" db="EMBL/GenBank/DDBJ databases">
        <title>Draft Genome Sequence of Burkholderia andropogonis type strain ICMP2807, isolated from Sorghum bicolor.</title>
        <authorList>
            <person name="Lopes-Santos L."/>
            <person name="Castro D.B."/>
            <person name="Ottoboni L.M."/>
            <person name="Park D."/>
            <person name="Weirc B.S."/>
            <person name="Destefano S.A."/>
        </authorList>
    </citation>
    <scope>NUCLEOTIDE SEQUENCE [LARGE SCALE GENOMIC DNA]</scope>
    <source>
        <strain evidence="9 10">ICMP2807</strain>
    </source>
</reference>
<evidence type="ECO:0000256" key="6">
    <source>
        <dbReference type="PIRSR" id="PIRSR602324-1"/>
    </source>
</evidence>
<evidence type="ECO:0000256" key="4">
    <source>
        <dbReference type="ARBA" id="ARBA00022982"/>
    </source>
</evidence>
<feature type="binding site" description="covalent" evidence="6">
    <location>
        <position position="36"/>
    </location>
    <ligand>
        <name>heme c</name>
        <dbReference type="ChEBI" id="CHEBI:61717"/>
    </ligand>
</feature>
<evidence type="ECO:0000313" key="10">
    <source>
        <dbReference type="Proteomes" id="UP000033618"/>
    </source>
</evidence>
<evidence type="ECO:0000256" key="3">
    <source>
        <dbReference type="ARBA" id="ARBA00022723"/>
    </source>
</evidence>
<name>A0A0F5K5I7_9BURK</name>
<keyword evidence="7" id="KW-0732">Signal</keyword>
<feature type="signal peptide" evidence="7">
    <location>
        <begin position="1"/>
        <end position="20"/>
    </location>
</feature>
<accession>A0A0F5K5I7</accession>
<dbReference type="SUPFAM" id="SSF46626">
    <property type="entry name" value="Cytochrome c"/>
    <property type="match status" value="1"/>
</dbReference>
<feature type="binding site" description="covalent" evidence="6">
    <location>
        <position position="40"/>
    </location>
    <ligand>
        <name>heme c</name>
        <dbReference type="ChEBI" id="CHEBI:61717"/>
    </ligand>
</feature>
<proteinExistence type="predicted"/>
<dbReference type="PATRIC" id="fig|28092.6.peg.1132"/>
<keyword evidence="2 6" id="KW-0349">Heme</keyword>
<keyword evidence="1" id="KW-0813">Transport</keyword>
<dbReference type="GO" id="GO:0020037">
    <property type="term" value="F:heme binding"/>
    <property type="evidence" value="ECO:0007669"/>
    <property type="project" value="InterPro"/>
</dbReference>
<dbReference type="InterPro" id="IPR002324">
    <property type="entry name" value="Cyt_c_ID"/>
</dbReference>
<dbReference type="Gene3D" id="1.10.760.10">
    <property type="entry name" value="Cytochrome c-like domain"/>
    <property type="match status" value="1"/>
</dbReference>
<keyword evidence="5 6" id="KW-0408">Iron</keyword>
<sequence>MLVKWIAAAVVVMAAMPAMAAANASTAMMLAMENSCMGCHAIDRKLVGPSFKDIAKKYQGDASAEDKLVTKVIKGGAGVWGMVPMPSHPGLSQADAHTIVQWVLEGAPSK</sequence>